<dbReference type="OrthoDB" id="3790670at2"/>
<sequence length="67" mass="7160">MIDVVVLSGLAGAALLGLVSLAVLTASGARRRGRSVPRAVLAGLFFPLTWIAWHVADRDRYQTSPSR</sequence>
<keyword evidence="2" id="KW-1185">Reference proteome</keyword>
<dbReference type="Proteomes" id="UP000199034">
    <property type="component" value="Unassembled WGS sequence"/>
</dbReference>
<evidence type="ECO:0000313" key="2">
    <source>
        <dbReference type="Proteomes" id="UP000199034"/>
    </source>
</evidence>
<reference evidence="2" key="1">
    <citation type="submission" date="2016-10" db="EMBL/GenBank/DDBJ databases">
        <authorList>
            <person name="Varghese N."/>
            <person name="Submissions S."/>
        </authorList>
    </citation>
    <scope>NUCLEOTIDE SEQUENCE [LARGE SCALE GENOMIC DNA]</scope>
    <source>
        <strain evidence="2">CGMCC 4.6858</strain>
    </source>
</reference>
<evidence type="ECO:0000313" key="1">
    <source>
        <dbReference type="EMBL" id="SDC68208.1"/>
    </source>
</evidence>
<protein>
    <submittedName>
        <fullName evidence="1">Uncharacterized protein</fullName>
    </submittedName>
</protein>
<proteinExistence type="predicted"/>
<dbReference type="RefSeq" id="WP_090852975.1">
    <property type="nucleotide sequence ID" value="NZ_FMZM01000003.1"/>
</dbReference>
<dbReference type="AlphaFoldDB" id="A0A1G6NKB2"/>
<name>A0A1G6NKB2_9ACTN</name>
<accession>A0A1G6NKB2</accession>
<gene>
    <name evidence="1" type="ORF">SAMN05421872_103284</name>
</gene>
<dbReference type="EMBL" id="FMZM01000003">
    <property type="protein sequence ID" value="SDC68208.1"/>
    <property type="molecule type" value="Genomic_DNA"/>
</dbReference>
<dbReference type="STRING" id="1045774.SAMN05421872_103284"/>
<organism evidence="1 2">
    <name type="scientific">Nocardioides lianchengensis</name>
    <dbReference type="NCBI Taxonomy" id="1045774"/>
    <lineage>
        <taxon>Bacteria</taxon>
        <taxon>Bacillati</taxon>
        <taxon>Actinomycetota</taxon>
        <taxon>Actinomycetes</taxon>
        <taxon>Propionibacteriales</taxon>
        <taxon>Nocardioidaceae</taxon>
        <taxon>Nocardioides</taxon>
    </lineage>
</organism>